<proteinExistence type="predicted"/>
<evidence type="ECO:0000313" key="2">
    <source>
        <dbReference type="EMBL" id="SFN09668.1"/>
    </source>
</evidence>
<feature type="transmembrane region" description="Helical" evidence="1">
    <location>
        <begin position="21"/>
        <end position="42"/>
    </location>
</feature>
<protein>
    <submittedName>
        <fullName evidence="2">Uncharacterized protein</fullName>
    </submittedName>
</protein>
<gene>
    <name evidence="2" type="ORF">SAMN05421741_101109</name>
</gene>
<evidence type="ECO:0000313" key="3">
    <source>
        <dbReference type="Proteomes" id="UP000199036"/>
    </source>
</evidence>
<keyword evidence="1" id="KW-0472">Membrane</keyword>
<organism evidence="2 3">
    <name type="scientific">Paenimyroides ummariense</name>
    <dbReference type="NCBI Taxonomy" id="913024"/>
    <lineage>
        <taxon>Bacteria</taxon>
        <taxon>Pseudomonadati</taxon>
        <taxon>Bacteroidota</taxon>
        <taxon>Flavobacteriia</taxon>
        <taxon>Flavobacteriales</taxon>
        <taxon>Flavobacteriaceae</taxon>
        <taxon>Paenimyroides</taxon>
    </lineage>
</organism>
<dbReference type="Proteomes" id="UP000199036">
    <property type="component" value="Unassembled WGS sequence"/>
</dbReference>
<keyword evidence="1" id="KW-0812">Transmembrane</keyword>
<dbReference type="RefSeq" id="WP_091517451.1">
    <property type="nucleotide sequence ID" value="NZ_FOVI01000001.1"/>
</dbReference>
<dbReference type="STRING" id="913024.SAMN05421741_101109"/>
<keyword evidence="3" id="KW-1185">Reference proteome</keyword>
<name>A0A1I4W7M6_9FLAO</name>
<reference evidence="3" key="1">
    <citation type="submission" date="2016-10" db="EMBL/GenBank/DDBJ databases">
        <authorList>
            <person name="Varghese N."/>
            <person name="Submissions S."/>
        </authorList>
    </citation>
    <scope>NUCLEOTIDE SEQUENCE [LARGE SCALE GENOMIC DNA]</scope>
    <source>
        <strain evidence="3">DS-12</strain>
    </source>
</reference>
<accession>A0A1I4W7M6</accession>
<keyword evidence="1" id="KW-1133">Transmembrane helix</keyword>
<dbReference type="AlphaFoldDB" id="A0A1I4W7M6"/>
<feature type="transmembrane region" description="Helical" evidence="1">
    <location>
        <begin position="115"/>
        <end position="132"/>
    </location>
</feature>
<evidence type="ECO:0000256" key="1">
    <source>
        <dbReference type="SAM" id="Phobius"/>
    </source>
</evidence>
<dbReference type="EMBL" id="FOVI01000001">
    <property type="protein sequence ID" value="SFN09668.1"/>
    <property type="molecule type" value="Genomic_DNA"/>
</dbReference>
<sequence length="141" mass="16724">METQKKEITINKSSVSRITNSILNAMALSFIILIIVQHFGVISREYNYHYYSGKIVSAKVTFRSPLVDEWNLFYPKMETYYYSENDDNFEIELDYSEKFFKIYTADLINNHKTKFLILSIVILALIYLISYLKNKYSIKLK</sequence>